<organism evidence="1 2">
    <name type="scientific">Bombardia bombarda</name>
    <dbReference type="NCBI Taxonomy" id="252184"/>
    <lineage>
        <taxon>Eukaryota</taxon>
        <taxon>Fungi</taxon>
        <taxon>Dikarya</taxon>
        <taxon>Ascomycota</taxon>
        <taxon>Pezizomycotina</taxon>
        <taxon>Sordariomycetes</taxon>
        <taxon>Sordariomycetidae</taxon>
        <taxon>Sordariales</taxon>
        <taxon>Lasiosphaeriaceae</taxon>
        <taxon>Bombardia</taxon>
    </lineage>
</organism>
<evidence type="ECO:0000313" key="1">
    <source>
        <dbReference type="EMBL" id="KAK0636873.1"/>
    </source>
</evidence>
<keyword evidence="2" id="KW-1185">Reference proteome</keyword>
<accession>A0AA39XMP5</accession>
<dbReference type="AlphaFoldDB" id="A0AA39XMP5"/>
<dbReference type="GO" id="GO:0003676">
    <property type="term" value="F:nucleic acid binding"/>
    <property type="evidence" value="ECO:0007669"/>
    <property type="project" value="InterPro"/>
</dbReference>
<name>A0AA39XMP5_9PEZI</name>
<dbReference type="InterPro" id="IPR036397">
    <property type="entry name" value="RNaseH_sf"/>
</dbReference>
<gene>
    <name evidence="1" type="ORF">B0T17DRAFT_520151</name>
</gene>
<reference evidence="1" key="1">
    <citation type="submission" date="2023-06" db="EMBL/GenBank/DDBJ databases">
        <title>Genome-scale phylogeny and comparative genomics of the fungal order Sordariales.</title>
        <authorList>
            <consortium name="Lawrence Berkeley National Laboratory"/>
            <person name="Hensen N."/>
            <person name="Bonometti L."/>
            <person name="Westerberg I."/>
            <person name="Brannstrom I.O."/>
            <person name="Guillou S."/>
            <person name="Cros-Aarteil S."/>
            <person name="Calhoun S."/>
            <person name="Haridas S."/>
            <person name="Kuo A."/>
            <person name="Mondo S."/>
            <person name="Pangilinan J."/>
            <person name="Riley R."/>
            <person name="LaButti K."/>
            <person name="Andreopoulos B."/>
            <person name="Lipzen A."/>
            <person name="Chen C."/>
            <person name="Yanf M."/>
            <person name="Daum C."/>
            <person name="Ng V."/>
            <person name="Clum A."/>
            <person name="Steindorff A."/>
            <person name="Ohm R."/>
            <person name="Martin F."/>
            <person name="Silar P."/>
            <person name="Natvig D."/>
            <person name="Lalanne C."/>
            <person name="Gautier V."/>
            <person name="Ament-velasquez S.L."/>
            <person name="Kruys A."/>
            <person name="Hutchinson M.I."/>
            <person name="Powell A.J."/>
            <person name="Barry K."/>
            <person name="Miller A.N."/>
            <person name="Grigoriev I.V."/>
            <person name="Debuchy R."/>
            <person name="Gladieux P."/>
            <person name="Thoren M.H."/>
            <person name="Johannesson H."/>
        </authorList>
    </citation>
    <scope>NUCLEOTIDE SEQUENCE</scope>
    <source>
        <strain evidence="1">SMH3391-2</strain>
    </source>
</reference>
<proteinExistence type="predicted"/>
<evidence type="ECO:0008006" key="3">
    <source>
        <dbReference type="Google" id="ProtNLM"/>
    </source>
</evidence>
<dbReference type="Gene3D" id="3.30.420.10">
    <property type="entry name" value="Ribonuclease H-like superfamily/Ribonuclease H"/>
    <property type="match status" value="1"/>
</dbReference>
<evidence type="ECO:0000313" key="2">
    <source>
        <dbReference type="Proteomes" id="UP001174934"/>
    </source>
</evidence>
<sequence>MFELYSALQRWIEKRPFRTILKLHGKNRRRARKKPWISPQNKIKRLALRRKNKRTPWPLICWSDEVYFEVGEDGRVLYVTRTSAEEYYPDCLQPTFKFGRTKVGAWGCFCGPYLGPIVILAQGARLNRMEYIDRIFLLHFLLFY</sequence>
<dbReference type="EMBL" id="JAULSR010000001">
    <property type="protein sequence ID" value="KAK0636873.1"/>
    <property type="molecule type" value="Genomic_DNA"/>
</dbReference>
<dbReference type="Proteomes" id="UP001174934">
    <property type="component" value="Unassembled WGS sequence"/>
</dbReference>
<comment type="caution">
    <text evidence="1">The sequence shown here is derived from an EMBL/GenBank/DDBJ whole genome shotgun (WGS) entry which is preliminary data.</text>
</comment>
<protein>
    <recommendedName>
        <fullName evidence="3">Transposase</fullName>
    </recommendedName>
</protein>